<dbReference type="Pfam" id="PF12974">
    <property type="entry name" value="Phosphonate-bd"/>
    <property type="match status" value="1"/>
</dbReference>
<dbReference type="InterPro" id="IPR027024">
    <property type="entry name" value="UCP027386_ABC_sbc_TM0202"/>
</dbReference>
<sequence length="339" mass="35555">MQTPQKILSLALAAVLSLSVFAGCSNNGDSSSSSNSPSSQTQRTTIRLAALKGPTTMGLVKLLEDNEAGSSANQYEFTLAATADEITAAIGKGELDAAAVPCNLASVLYNKTEGKIAVGAVNTLGVLYVVETGDTIQSVADLKGKTIYTTGKGTTPEYSLNYVLTQNGIDPASDVTIEFKSEAAEVAAALAEGTAQIAMLPEPFVTTAMAKNENLRVALNLSEEWDKVSSDGSGMVTGVLIFSRDFLEQNPEAASQFLEEYKASVAYVNENTEDAAALVEKFGVAPAAVAQKALPNCSITFLEGDAMKERVGGYLSVLFQQNPQSVGGNLPDDAFYFAR</sequence>
<dbReference type="PIRSF" id="PIRSF027386">
    <property type="entry name" value="UCP027386_ABC_sbc_TM0202"/>
    <property type="match status" value="1"/>
</dbReference>
<reference evidence="2" key="1">
    <citation type="submission" date="2019-11" db="EMBL/GenBank/DDBJ databases">
        <authorList>
            <person name="Feng L."/>
        </authorList>
    </citation>
    <scope>NUCLEOTIDE SEQUENCE</scope>
    <source>
        <strain evidence="2">AundefinedLFYP135</strain>
    </source>
</reference>
<gene>
    <name evidence="2" type="ORF">AULFYP135_01091</name>
</gene>
<keyword evidence="1" id="KW-0732">Signal</keyword>
<dbReference type="PROSITE" id="PS51257">
    <property type="entry name" value="PROKAR_LIPOPROTEIN"/>
    <property type="match status" value="1"/>
</dbReference>
<name>A0A6N2SUQ0_9FIRM</name>
<dbReference type="Gene3D" id="3.40.190.10">
    <property type="entry name" value="Periplasmic binding protein-like II"/>
    <property type="match status" value="2"/>
</dbReference>
<accession>A0A6N2SUQ0</accession>
<dbReference type="SUPFAM" id="SSF53850">
    <property type="entry name" value="Periplasmic binding protein-like II"/>
    <property type="match status" value="1"/>
</dbReference>
<feature type="signal peptide" evidence="1">
    <location>
        <begin position="1"/>
        <end position="22"/>
    </location>
</feature>
<feature type="chain" id="PRO_5038371693" evidence="1">
    <location>
        <begin position="23"/>
        <end position="339"/>
    </location>
</feature>
<dbReference type="EMBL" id="CACRSL010000003">
    <property type="protein sequence ID" value="VYS96338.1"/>
    <property type="molecule type" value="Genomic_DNA"/>
</dbReference>
<organism evidence="2">
    <name type="scientific">uncultured Anaerotruncus sp</name>
    <dbReference type="NCBI Taxonomy" id="905011"/>
    <lineage>
        <taxon>Bacteria</taxon>
        <taxon>Bacillati</taxon>
        <taxon>Bacillota</taxon>
        <taxon>Clostridia</taxon>
        <taxon>Eubacteriales</taxon>
        <taxon>Oscillospiraceae</taxon>
        <taxon>Anaerotruncus</taxon>
        <taxon>environmental samples</taxon>
    </lineage>
</organism>
<evidence type="ECO:0000313" key="2">
    <source>
        <dbReference type="EMBL" id="VYS96338.1"/>
    </source>
</evidence>
<proteinExistence type="predicted"/>
<protein>
    <submittedName>
        <fullName evidence="2">NMT1/THI5 like protein</fullName>
    </submittedName>
</protein>
<dbReference type="AlphaFoldDB" id="A0A6N2SUQ0"/>
<dbReference type="PANTHER" id="PTHR30024">
    <property type="entry name" value="ALIPHATIC SULFONATES-BINDING PROTEIN-RELATED"/>
    <property type="match status" value="1"/>
</dbReference>
<evidence type="ECO:0000256" key="1">
    <source>
        <dbReference type="SAM" id="SignalP"/>
    </source>
</evidence>
<dbReference type="PANTHER" id="PTHR30024:SF46">
    <property type="entry name" value="ABC TRANSPORTER, SUBSTRATE-BINDING LIPOPROTEIN"/>
    <property type="match status" value="1"/>
</dbReference>